<proteinExistence type="predicted"/>
<evidence type="ECO:0000313" key="2">
    <source>
        <dbReference type="Proteomes" id="UP001056120"/>
    </source>
</evidence>
<dbReference type="EMBL" id="CM042021">
    <property type="protein sequence ID" value="KAI3819631.1"/>
    <property type="molecule type" value="Genomic_DNA"/>
</dbReference>
<gene>
    <name evidence="1" type="ORF">L1987_13472</name>
</gene>
<reference evidence="2" key="1">
    <citation type="journal article" date="2022" name="Mol. Ecol. Resour.">
        <title>The genomes of chicory, endive, great burdock and yacon provide insights into Asteraceae palaeo-polyploidization history and plant inulin production.</title>
        <authorList>
            <person name="Fan W."/>
            <person name="Wang S."/>
            <person name="Wang H."/>
            <person name="Wang A."/>
            <person name="Jiang F."/>
            <person name="Liu H."/>
            <person name="Zhao H."/>
            <person name="Xu D."/>
            <person name="Zhang Y."/>
        </authorList>
    </citation>
    <scope>NUCLEOTIDE SEQUENCE [LARGE SCALE GENOMIC DNA]</scope>
    <source>
        <strain evidence="2">cv. Yunnan</strain>
    </source>
</reference>
<protein>
    <submittedName>
        <fullName evidence="1">Uncharacterized protein</fullName>
    </submittedName>
</protein>
<name>A0ACB9JIW4_9ASTR</name>
<organism evidence="1 2">
    <name type="scientific">Smallanthus sonchifolius</name>
    <dbReference type="NCBI Taxonomy" id="185202"/>
    <lineage>
        <taxon>Eukaryota</taxon>
        <taxon>Viridiplantae</taxon>
        <taxon>Streptophyta</taxon>
        <taxon>Embryophyta</taxon>
        <taxon>Tracheophyta</taxon>
        <taxon>Spermatophyta</taxon>
        <taxon>Magnoliopsida</taxon>
        <taxon>eudicotyledons</taxon>
        <taxon>Gunneridae</taxon>
        <taxon>Pentapetalae</taxon>
        <taxon>asterids</taxon>
        <taxon>campanulids</taxon>
        <taxon>Asterales</taxon>
        <taxon>Asteraceae</taxon>
        <taxon>Asteroideae</taxon>
        <taxon>Heliantheae alliance</taxon>
        <taxon>Millerieae</taxon>
        <taxon>Smallanthus</taxon>
    </lineage>
</organism>
<accession>A0ACB9JIW4</accession>
<comment type="caution">
    <text evidence="1">The sequence shown here is derived from an EMBL/GenBank/DDBJ whole genome shotgun (WGS) entry which is preliminary data.</text>
</comment>
<dbReference type="Proteomes" id="UP001056120">
    <property type="component" value="Linkage Group LG04"/>
</dbReference>
<keyword evidence="2" id="KW-1185">Reference proteome</keyword>
<evidence type="ECO:0000313" key="1">
    <source>
        <dbReference type="EMBL" id="KAI3819631.1"/>
    </source>
</evidence>
<reference evidence="1 2" key="2">
    <citation type="journal article" date="2022" name="Mol. Ecol. Resour.">
        <title>The genomes of chicory, endive, great burdock and yacon provide insights into Asteraceae paleo-polyploidization history and plant inulin production.</title>
        <authorList>
            <person name="Fan W."/>
            <person name="Wang S."/>
            <person name="Wang H."/>
            <person name="Wang A."/>
            <person name="Jiang F."/>
            <person name="Liu H."/>
            <person name="Zhao H."/>
            <person name="Xu D."/>
            <person name="Zhang Y."/>
        </authorList>
    </citation>
    <scope>NUCLEOTIDE SEQUENCE [LARGE SCALE GENOMIC DNA]</scope>
    <source>
        <strain evidence="2">cv. Yunnan</strain>
        <tissue evidence="1">Leaves</tissue>
    </source>
</reference>
<sequence length="96" mass="10965">MSFRRGRSWYYRGVRSCYKGKQTAETLAMDYHRGAGVEVAGGLQQAWLLVNFEHAKAAIKVESEKEEKINNSFQIIYKQFVEILGSVGVVFVETTR</sequence>